<dbReference type="Proteomes" id="UP000054598">
    <property type="component" value="Unassembled WGS sequence"/>
</dbReference>
<dbReference type="InterPro" id="IPR014722">
    <property type="entry name" value="Rib_uL2_dom2"/>
</dbReference>
<dbReference type="GO" id="GO:0003735">
    <property type="term" value="F:structural constituent of ribosome"/>
    <property type="evidence" value="ECO:0007669"/>
    <property type="project" value="InterPro"/>
</dbReference>
<evidence type="ECO:0000256" key="3">
    <source>
        <dbReference type="ARBA" id="ARBA00022884"/>
    </source>
</evidence>
<organism evidence="9 11">
    <name type="scientific">Methanoculleus marisnigri</name>
    <dbReference type="NCBI Taxonomy" id="2198"/>
    <lineage>
        <taxon>Archaea</taxon>
        <taxon>Methanobacteriati</taxon>
        <taxon>Methanobacteriota</taxon>
        <taxon>Stenosarchaea group</taxon>
        <taxon>Methanomicrobia</taxon>
        <taxon>Methanomicrobiales</taxon>
        <taxon>Methanomicrobiaceae</taxon>
        <taxon>Methanoculleus</taxon>
    </lineage>
</organism>
<dbReference type="InterPro" id="IPR036986">
    <property type="entry name" value="S4_RNA-bd_sf"/>
</dbReference>
<dbReference type="EMBL" id="LGHE01000001">
    <property type="protein sequence ID" value="KUL05713.1"/>
    <property type="molecule type" value="Genomic_DNA"/>
</dbReference>
<dbReference type="AlphaFoldDB" id="A0A101GSP5"/>
<reference evidence="11 12" key="2">
    <citation type="journal article" date="2015" name="MBio">
        <title>Genome-Resolved Metagenomic Analysis Reveals Roles for Candidate Phyla and Other Microbial Community Members in Biogeochemical Transformations in Oil Reservoirs.</title>
        <authorList>
            <person name="Hu P."/>
            <person name="Tom L."/>
            <person name="Singh A."/>
            <person name="Thomas B.C."/>
            <person name="Baker B.J."/>
            <person name="Piceno Y.M."/>
            <person name="Andersen G.L."/>
            <person name="Banfield J.F."/>
        </authorList>
    </citation>
    <scope>NUCLEOTIDE SEQUENCE [LARGE SCALE GENOMIC DNA]</scope>
</reference>
<dbReference type="GO" id="GO:0019843">
    <property type="term" value="F:rRNA binding"/>
    <property type="evidence" value="ECO:0007669"/>
    <property type="project" value="UniProtKB-KW"/>
</dbReference>
<gene>
    <name evidence="7" type="primary">rps4e</name>
    <name evidence="9" type="ORF">XD82_0038</name>
    <name evidence="10" type="ORF">XE10_0017</name>
</gene>
<dbReference type="Gene3D" id="3.10.290.10">
    <property type="entry name" value="RNA-binding S4 domain"/>
    <property type="match status" value="1"/>
</dbReference>
<dbReference type="InterPro" id="IPR013845">
    <property type="entry name" value="Ribosomal_eS4_central_region"/>
</dbReference>
<dbReference type="InterPro" id="IPR038237">
    <property type="entry name" value="Ribosomal_eS4_central_sf"/>
</dbReference>
<dbReference type="PROSITE" id="PS50889">
    <property type="entry name" value="S4"/>
    <property type="match status" value="1"/>
</dbReference>
<feature type="domain" description="KOW" evidence="8">
    <location>
        <begin position="175"/>
        <end position="202"/>
    </location>
</feature>
<dbReference type="EMBL" id="LGGD01000002">
    <property type="protein sequence ID" value="KUK63898.1"/>
    <property type="molecule type" value="Genomic_DNA"/>
</dbReference>
<reference evidence="9" key="1">
    <citation type="journal article" date="2015" name="MBio">
        <title>Genome-resolved metagenomic analysis reveals roles for candidate phyla and other microbial community members in biogeochemical transformations in oil reservoirs.</title>
        <authorList>
            <person name="Hu P."/>
            <person name="Tom L."/>
            <person name="Singh A."/>
            <person name="Thomas B.C."/>
            <person name="Baker B.J."/>
            <person name="Piceno Y.M."/>
            <person name="Andersen G.L."/>
            <person name="Banfield J.F."/>
        </authorList>
    </citation>
    <scope>NUCLEOTIDE SEQUENCE [LARGE SCALE GENOMIC DNA]</scope>
    <source>
        <strain evidence="9">62_101</strain>
        <strain evidence="10">63_41</strain>
    </source>
</reference>
<dbReference type="InterPro" id="IPR000876">
    <property type="entry name" value="Ribosomal_eS4"/>
</dbReference>
<dbReference type="HAMAP" id="MF_00485">
    <property type="entry name" value="Ribosomal_eS4"/>
    <property type="match status" value="1"/>
</dbReference>
<dbReference type="InterPro" id="IPR041982">
    <property type="entry name" value="Ribosomal_eS4_KOW"/>
</dbReference>
<dbReference type="CDD" id="cd06087">
    <property type="entry name" value="KOW_RPS4"/>
    <property type="match status" value="1"/>
</dbReference>
<evidence type="ECO:0000256" key="6">
    <source>
        <dbReference type="ARBA" id="ARBA00035272"/>
    </source>
</evidence>
<dbReference type="Proteomes" id="UP000054323">
    <property type="component" value="Unassembled WGS sequence"/>
</dbReference>
<dbReference type="Gene3D" id="2.30.30.30">
    <property type="match status" value="1"/>
</dbReference>
<evidence type="ECO:0000313" key="10">
    <source>
        <dbReference type="EMBL" id="KUL05713.1"/>
    </source>
</evidence>
<dbReference type="PANTHER" id="PTHR11581">
    <property type="entry name" value="30S/40S RIBOSOMAL PROTEIN S4"/>
    <property type="match status" value="1"/>
</dbReference>
<dbReference type="GO" id="GO:0006412">
    <property type="term" value="P:translation"/>
    <property type="evidence" value="ECO:0007669"/>
    <property type="project" value="UniProtKB-UniRule"/>
</dbReference>
<comment type="similarity">
    <text evidence="1 7">Belongs to the eukaryotic ribosomal protein eS4 family.</text>
</comment>
<dbReference type="Gene3D" id="2.40.50.740">
    <property type="match status" value="1"/>
</dbReference>
<evidence type="ECO:0000256" key="4">
    <source>
        <dbReference type="ARBA" id="ARBA00022980"/>
    </source>
</evidence>
<dbReference type="SMART" id="SM00739">
    <property type="entry name" value="KOW"/>
    <property type="match status" value="1"/>
</dbReference>
<evidence type="ECO:0000256" key="5">
    <source>
        <dbReference type="ARBA" id="ARBA00023274"/>
    </source>
</evidence>
<dbReference type="Pfam" id="PF08071">
    <property type="entry name" value="RS4NT"/>
    <property type="match status" value="1"/>
</dbReference>
<keyword evidence="5 7" id="KW-0687">Ribonucleoprotein</keyword>
<name>A0A101GSP5_9EURY</name>
<dbReference type="PANTHER" id="PTHR11581:SF0">
    <property type="entry name" value="SMALL RIBOSOMAL SUBUNIT PROTEIN ES4"/>
    <property type="match status" value="1"/>
</dbReference>
<dbReference type="InterPro" id="IPR005824">
    <property type="entry name" value="KOW"/>
</dbReference>
<keyword evidence="4 7" id="KW-0689">Ribosomal protein</keyword>
<evidence type="ECO:0000313" key="11">
    <source>
        <dbReference type="Proteomes" id="UP000054323"/>
    </source>
</evidence>
<evidence type="ECO:0000256" key="2">
    <source>
        <dbReference type="ARBA" id="ARBA00022730"/>
    </source>
</evidence>
<accession>A0A101GSP5</accession>
<evidence type="ECO:0000259" key="8">
    <source>
        <dbReference type="SMART" id="SM00739"/>
    </source>
</evidence>
<protein>
    <recommendedName>
        <fullName evidence="6 7">Small ribosomal subunit protein eS4</fullName>
    </recommendedName>
</protein>
<evidence type="ECO:0000256" key="7">
    <source>
        <dbReference type="HAMAP-Rule" id="MF_00485"/>
    </source>
</evidence>
<dbReference type="GO" id="GO:0022627">
    <property type="term" value="C:cytosolic small ribosomal subunit"/>
    <property type="evidence" value="ECO:0007669"/>
    <property type="project" value="TreeGrafter"/>
</dbReference>
<keyword evidence="2" id="KW-0699">rRNA-binding</keyword>
<evidence type="ECO:0000313" key="12">
    <source>
        <dbReference type="Proteomes" id="UP000054598"/>
    </source>
</evidence>
<sequence>MSNYLKRLVAPGSWHIPKKVQKFVMKTAPGPHNAGALPVGVWLREHIGLAQNASEVRKILHQRDVIVNGRACRNPQMGLGVFDIVSIPKIGKHYRIQLDKRGNLVAVDIPAESSTTRLCKIRNKTTIRGGKVQLNLAFGANILADNTYKARDSIVVTLGAPKSDEGRFQIIDHFPFAEGNVAMVVGGKHSGKVGRIVEVIRTPSSVPNRVILMDESAGEQFETIDEYIFMVGRSAIAPELEASA</sequence>
<dbReference type="PATRIC" id="fig|2198.3.peg.1229"/>
<proteinExistence type="inferred from homology"/>
<dbReference type="NCBIfam" id="NF003312">
    <property type="entry name" value="PRK04313.1"/>
    <property type="match status" value="1"/>
</dbReference>
<comment type="caution">
    <text evidence="9">The sequence shown here is derived from an EMBL/GenBank/DDBJ whole genome shotgun (WGS) entry which is preliminary data.</text>
</comment>
<evidence type="ECO:0000256" key="1">
    <source>
        <dbReference type="ARBA" id="ARBA00007500"/>
    </source>
</evidence>
<dbReference type="Pfam" id="PF00900">
    <property type="entry name" value="Ribosomal_S4e"/>
    <property type="match status" value="1"/>
</dbReference>
<dbReference type="InterPro" id="IPR013843">
    <property type="entry name" value="Ribosomal_eS4_N"/>
</dbReference>
<keyword evidence="3 7" id="KW-0694">RNA-binding</keyword>
<dbReference type="Pfam" id="PF00467">
    <property type="entry name" value="KOW"/>
    <property type="match status" value="1"/>
</dbReference>
<evidence type="ECO:0000313" key="9">
    <source>
        <dbReference type="EMBL" id="KUK63898.1"/>
    </source>
</evidence>